<evidence type="ECO:0000313" key="9">
    <source>
        <dbReference type="Proteomes" id="UP000014254"/>
    </source>
</evidence>
<dbReference type="InterPro" id="IPR001104">
    <property type="entry name" value="3-oxo-5_a-steroid_4-DH_C"/>
</dbReference>
<comment type="subcellular location">
    <subcellularLocation>
        <location evidence="1">Endomembrane system</location>
        <topology evidence="1">Multi-pass membrane protein</topology>
    </subcellularLocation>
</comment>
<dbReference type="AlphaFoldDB" id="S2JL27"/>
<dbReference type="OMA" id="WSLHGKN"/>
<evidence type="ECO:0000256" key="4">
    <source>
        <dbReference type="ARBA" id="ARBA00023136"/>
    </source>
</evidence>
<evidence type="ECO:0000259" key="7">
    <source>
        <dbReference type="Pfam" id="PF02544"/>
    </source>
</evidence>
<evidence type="ECO:0000256" key="5">
    <source>
        <dbReference type="SAM" id="Phobius"/>
    </source>
</evidence>
<evidence type="ECO:0000256" key="2">
    <source>
        <dbReference type="ARBA" id="ARBA00022692"/>
    </source>
</evidence>
<keyword evidence="6" id="KW-0732">Signal</keyword>
<feature type="transmembrane region" description="Helical" evidence="5">
    <location>
        <begin position="181"/>
        <end position="199"/>
    </location>
</feature>
<dbReference type="EMBL" id="KE123918">
    <property type="protein sequence ID" value="EPB90659.1"/>
    <property type="molecule type" value="Genomic_DNA"/>
</dbReference>
<feature type="signal peptide" evidence="6">
    <location>
        <begin position="1"/>
        <end position="21"/>
    </location>
</feature>
<dbReference type="PANTHER" id="PTHR14624">
    <property type="entry name" value="DFG10 PROTEIN"/>
    <property type="match status" value="1"/>
</dbReference>
<dbReference type="eggNOG" id="KOG1640">
    <property type="taxonomic scope" value="Eukaryota"/>
</dbReference>
<name>S2JL27_MUCC1</name>
<keyword evidence="4 5" id="KW-0472">Membrane</keyword>
<dbReference type="Proteomes" id="UP000014254">
    <property type="component" value="Unassembled WGS sequence"/>
</dbReference>
<organism evidence="8 9">
    <name type="scientific">Mucor circinelloides f. circinelloides (strain 1006PhL)</name>
    <name type="common">Mucormycosis agent</name>
    <name type="synonym">Calyptromyces circinelloides</name>
    <dbReference type="NCBI Taxonomy" id="1220926"/>
    <lineage>
        <taxon>Eukaryota</taxon>
        <taxon>Fungi</taxon>
        <taxon>Fungi incertae sedis</taxon>
        <taxon>Mucoromycota</taxon>
        <taxon>Mucoromycotina</taxon>
        <taxon>Mucoromycetes</taxon>
        <taxon>Mucorales</taxon>
        <taxon>Mucorineae</taxon>
        <taxon>Mucoraceae</taxon>
        <taxon>Mucor</taxon>
    </lineage>
</organism>
<dbReference type="InterPro" id="IPR039698">
    <property type="entry name" value="Dfg10/SRD5A3"/>
</dbReference>
<sequence>MYLIIFICTCLIILTILSICAQQLHELQASVLAYGKLNLHNNKKPTTLWANQLSKWTVPKHYFSHFYVIGLITAIVSIAELVFLSCFNKSLFIMQLLDQYDTRAGTHHVSQQQCIVGLTLLTCHLSRRVYESFWIEKPSKTATMHASHYLIGIGFYGAMVLGTWLEGVSNVESSLSQPQDTYFNIASLSAILLFLYASYHQYKCHSILSLLRQSKDEGTYSIPRGDWFEMLVTPHYFADILIYLSLNILYRFQNYILICGLIWTIVNLSIVSGETQMWYQSHFSAEKLNQAFPHGRKRILPGLY</sequence>
<feature type="transmembrane region" description="Helical" evidence="5">
    <location>
        <begin position="252"/>
        <end position="271"/>
    </location>
</feature>
<dbReference type="PANTHER" id="PTHR14624:SF0">
    <property type="entry name" value="POLYPRENOL REDUCTASE"/>
    <property type="match status" value="1"/>
</dbReference>
<dbReference type="OrthoDB" id="541710at2759"/>
<reference evidence="9" key="1">
    <citation type="submission" date="2013-05" db="EMBL/GenBank/DDBJ databases">
        <title>The Genome sequence of Mucor circinelloides f. circinelloides 1006PhL.</title>
        <authorList>
            <consortium name="The Broad Institute Genomics Platform"/>
            <person name="Cuomo C."/>
            <person name="Earl A."/>
            <person name="Findley K."/>
            <person name="Lee S.C."/>
            <person name="Walker B."/>
            <person name="Young S."/>
            <person name="Zeng Q."/>
            <person name="Gargeya S."/>
            <person name="Fitzgerald M."/>
            <person name="Haas B."/>
            <person name="Abouelleil A."/>
            <person name="Allen A.W."/>
            <person name="Alvarado L."/>
            <person name="Arachchi H.M."/>
            <person name="Berlin A.M."/>
            <person name="Chapman S.B."/>
            <person name="Gainer-Dewar J."/>
            <person name="Goldberg J."/>
            <person name="Griggs A."/>
            <person name="Gujja S."/>
            <person name="Hansen M."/>
            <person name="Howarth C."/>
            <person name="Imamovic A."/>
            <person name="Ireland A."/>
            <person name="Larimer J."/>
            <person name="McCowan C."/>
            <person name="Murphy C."/>
            <person name="Pearson M."/>
            <person name="Poon T.W."/>
            <person name="Priest M."/>
            <person name="Roberts A."/>
            <person name="Saif S."/>
            <person name="Shea T."/>
            <person name="Sisk P."/>
            <person name="Sykes S."/>
            <person name="Wortman J."/>
            <person name="Nusbaum C."/>
            <person name="Birren B."/>
        </authorList>
    </citation>
    <scope>NUCLEOTIDE SEQUENCE [LARGE SCALE GENOMIC DNA]</scope>
    <source>
        <strain evidence="9">1006PhL</strain>
    </source>
</reference>
<feature type="chain" id="PRO_5004497374" description="3-oxo-5-alpha-steroid 4-dehydrogenase C-terminal domain-containing protein" evidence="6">
    <location>
        <begin position="22"/>
        <end position="304"/>
    </location>
</feature>
<evidence type="ECO:0000256" key="6">
    <source>
        <dbReference type="SAM" id="SignalP"/>
    </source>
</evidence>
<keyword evidence="2 5" id="KW-0812">Transmembrane</keyword>
<dbReference type="VEuPathDB" id="FungiDB:HMPREF1544_02569"/>
<protein>
    <recommendedName>
        <fullName evidence="7">3-oxo-5-alpha-steroid 4-dehydrogenase C-terminal domain-containing protein</fullName>
    </recommendedName>
</protein>
<dbReference type="InParanoid" id="S2JL27"/>
<feature type="domain" description="3-oxo-5-alpha-steroid 4-dehydrogenase C-terminal" evidence="7">
    <location>
        <begin position="177"/>
        <end position="304"/>
    </location>
</feature>
<gene>
    <name evidence="8" type="ORF">HMPREF1544_02569</name>
</gene>
<keyword evidence="9" id="KW-1185">Reference proteome</keyword>
<proteinExistence type="predicted"/>
<evidence type="ECO:0000256" key="3">
    <source>
        <dbReference type="ARBA" id="ARBA00022989"/>
    </source>
</evidence>
<feature type="transmembrane region" description="Helical" evidence="5">
    <location>
        <begin position="146"/>
        <end position="165"/>
    </location>
</feature>
<evidence type="ECO:0000313" key="8">
    <source>
        <dbReference type="EMBL" id="EPB90659.1"/>
    </source>
</evidence>
<dbReference type="STRING" id="1220926.S2JL27"/>
<keyword evidence="3 5" id="KW-1133">Transmembrane helix</keyword>
<dbReference type="GO" id="GO:0003865">
    <property type="term" value="F:3-oxo-5-alpha-steroid 4-dehydrogenase activity"/>
    <property type="evidence" value="ECO:0007669"/>
    <property type="project" value="TreeGrafter"/>
</dbReference>
<feature type="transmembrane region" description="Helical" evidence="5">
    <location>
        <begin position="66"/>
        <end position="87"/>
    </location>
</feature>
<dbReference type="GO" id="GO:0006488">
    <property type="term" value="P:dolichol-linked oligosaccharide biosynthetic process"/>
    <property type="evidence" value="ECO:0007669"/>
    <property type="project" value="InterPro"/>
</dbReference>
<dbReference type="GO" id="GO:0005783">
    <property type="term" value="C:endoplasmic reticulum"/>
    <property type="evidence" value="ECO:0007669"/>
    <property type="project" value="TreeGrafter"/>
</dbReference>
<dbReference type="PROSITE" id="PS50244">
    <property type="entry name" value="S5A_REDUCTASE"/>
    <property type="match status" value="1"/>
</dbReference>
<dbReference type="Pfam" id="PF02544">
    <property type="entry name" value="Steroid_dh"/>
    <property type="match status" value="1"/>
</dbReference>
<accession>S2JL27</accession>
<dbReference type="GO" id="GO:0016095">
    <property type="term" value="P:polyprenol catabolic process"/>
    <property type="evidence" value="ECO:0007669"/>
    <property type="project" value="TreeGrafter"/>
</dbReference>
<evidence type="ECO:0000256" key="1">
    <source>
        <dbReference type="ARBA" id="ARBA00004127"/>
    </source>
</evidence>
<dbReference type="UniPathway" id="UPA00378"/>
<dbReference type="FunCoup" id="S2JL27">
    <property type="interactions" value="551"/>
</dbReference>